<feature type="compositionally biased region" description="Polar residues" evidence="1">
    <location>
        <begin position="134"/>
        <end position="156"/>
    </location>
</feature>
<reference evidence="2" key="1">
    <citation type="submission" date="2021-02" db="EMBL/GenBank/DDBJ databases">
        <title>Psilocybe cubensis genome.</title>
        <authorList>
            <person name="Mckernan K.J."/>
            <person name="Crawford S."/>
            <person name="Trippe A."/>
            <person name="Kane L.T."/>
            <person name="Mclaughlin S."/>
        </authorList>
    </citation>
    <scope>NUCLEOTIDE SEQUENCE [LARGE SCALE GENOMIC DNA]</scope>
    <source>
        <strain evidence="2">MGC-MH-2018</strain>
    </source>
</reference>
<gene>
    <name evidence="2" type="ORF">JR316_005575</name>
</gene>
<feature type="region of interest" description="Disordered" evidence="1">
    <location>
        <begin position="94"/>
        <end position="156"/>
    </location>
</feature>
<feature type="compositionally biased region" description="Polar residues" evidence="1">
    <location>
        <begin position="468"/>
        <end position="481"/>
    </location>
</feature>
<name>A0A8H7Y102_PSICU</name>
<dbReference type="AlphaFoldDB" id="A0A8H7Y102"/>
<organism evidence="2">
    <name type="scientific">Psilocybe cubensis</name>
    <name type="common">Psychedelic mushroom</name>
    <name type="synonym">Stropharia cubensis</name>
    <dbReference type="NCBI Taxonomy" id="181762"/>
    <lineage>
        <taxon>Eukaryota</taxon>
        <taxon>Fungi</taxon>
        <taxon>Dikarya</taxon>
        <taxon>Basidiomycota</taxon>
        <taxon>Agaricomycotina</taxon>
        <taxon>Agaricomycetes</taxon>
        <taxon>Agaricomycetidae</taxon>
        <taxon>Agaricales</taxon>
        <taxon>Agaricineae</taxon>
        <taxon>Strophariaceae</taxon>
        <taxon>Psilocybe</taxon>
    </lineage>
</organism>
<protein>
    <submittedName>
        <fullName evidence="2">Uncharacterized protein</fullName>
    </submittedName>
</protein>
<dbReference type="OrthoDB" id="3059337at2759"/>
<accession>A0A8H7Y102</accession>
<dbReference type="EMBL" id="JAFIQS010000005">
    <property type="protein sequence ID" value="KAG5169019.1"/>
    <property type="molecule type" value="Genomic_DNA"/>
</dbReference>
<evidence type="ECO:0000313" key="2">
    <source>
        <dbReference type="EMBL" id="KAG5169019.1"/>
    </source>
</evidence>
<comment type="caution">
    <text evidence="2">The sequence shown here is derived from an EMBL/GenBank/DDBJ whole genome shotgun (WGS) entry which is preliminary data.</text>
</comment>
<feature type="region of interest" description="Disordered" evidence="1">
    <location>
        <begin position="238"/>
        <end position="273"/>
    </location>
</feature>
<feature type="compositionally biased region" description="Basic and acidic residues" evidence="1">
    <location>
        <begin position="248"/>
        <end position="270"/>
    </location>
</feature>
<feature type="compositionally biased region" description="Basic and acidic residues" evidence="1">
    <location>
        <begin position="37"/>
        <end position="52"/>
    </location>
</feature>
<feature type="region of interest" description="Disordered" evidence="1">
    <location>
        <begin position="446"/>
        <end position="481"/>
    </location>
</feature>
<proteinExistence type="predicted"/>
<evidence type="ECO:0000256" key="1">
    <source>
        <dbReference type="SAM" id="MobiDB-lite"/>
    </source>
</evidence>
<feature type="compositionally biased region" description="Polar residues" evidence="1">
    <location>
        <begin position="101"/>
        <end position="125"/>
    </location>
</feature>
<sequence>MPLLGEAPITLYMEKKPKANGDSGNISSKPPLKKRKIETSGHNKDMMREHKTSVSRTKPTILTFFGSSKAASDDDTASGSQTPGHITPKILRKRTKGVESSHIQLRTPPLTNEGSSQQYRLTSLPSDRPELSCINGSKKSTRSRSTLYSSPTTMPRQTLDPCSRNFLYTQETECKRTIDQSTFSLSILDPLNEEVPSSQTQPLAIKIANSPSKENPAPQEREEHSFTPADDVDFLVESSQSQPPLSVSEERGENLVDTSKDGHGHAKDSASYECIPSSQSQEIELSIPDMTCNQNDFTLERTKPLSHALFLKKSAGRINRSLSDELFPVPIQYGVLDQNFKSENSSLCIEQESHTLQFRQGGAEVSGTESDSQYEAFVKQLRDRSKSTREYVNKTITESSSQCEEPVRHHLSFIPKLYTTSSVKCDHPSHDSQILCPIKHKPIPLSQDSGYEASQGEDFNDGYRLADSVTQPVDASQENSLQSSPVDLLAFFGNTQDSYPPDFPMSLR</sequence>
<feature type="region of interest" description="Disordered" evidence="1">
    <location>
        <begin position="1"/>
        <end position="60"/>
    </location>
</feature>